<name>A0A2K1PFJ5_9BACT</name>
<reference evidence="1 2" key="1">
    <citation type="submission" date="2013-12" db="EMBL/GenBank/DDBJ databases">
        <title>Comparative genomics of Petrotoga isolates.</title>
        <authorList>
            <person name="Nesbo C.L."/>
            <person name="Charchuk R."/>
            <person name="Chow K."/>
        </authorList>
    </citation>
    <scope>NUCLEOTIDE SEQUENCE [LARGE SCALE GENOMIC DNA]</scope>
    <source>
        <strain evidence="1 2">DSM 14811</strain>
    </source>
</reference>
<keyword evidence="2" id="KW-1185">Reference proteome</keyword>
<dbReference type="RefSeq" id="WP_245855429.1">
    <property type="nucleotide sequence ID" value="NZ_AZRN01000001.1"/>
</dbReference>
<dbReference type="Proteomes" id="UP000236604">
    <property type="component" value="Unassembled WGS sequence"/>
</dbReference>
<proteinExistence type="predicted"/>
<dbReference type="AlphaFoldDB" id="A0A2K1PFJ5"/>
<organism evidence="1 2">
    <name type="scientific">Petrotoga mexicana DSM 14811</name>
    <dbReference type="NCBI Taxonomy" id="1122954"/>
    <lineage>
        <taxon>Bacteria</taxon>
        <taxon>Thermotogati</taxon>
        <taxon>Thermotogota</taxon>
        <taxon>Thermotogae</taxon>
        <taxon>Petrotogales</taxon>
        <taxon>Petrotogaceae</taxon>
        <taxon>Petrotoga</taxon>
    </lineage>
</organism>
<evidence type="ECO:0000313" key="2">
    <source>
        <dbReference type="Proteomes" id="UP000236604"/>
    </source>
</evidence>
<sequence>MRNEGKLEERKEFAIRLLSKRVGRQLTEELKDKMRNADEKIIDYIEE</sequence>
<protein>
    <submittedName>
        <fullName evidence="1">Uncharacterized protein</fullName>
    </submittedName>
</protein>
<evidence type="ECO:0000313" key="1">
    <source>
        <dbReference type="EMBL" id="PNS01574.1"/>
    </source>
</evidence>
<accession>A0A2K1PFJ5</accession>
<gene>
    <name evidence="1" type="ORF">X927_00465</name>
</gene>
<comment type="caution">
    <text evidence="1">The sequence shown here is derived from an EMBL/GenBank/DDBJ whole genome shotgun (WGS) entry which is preliminary data.</text>
</comment>
<dbReference type="EMBL" id="AZRN01000001">
    <property type="protein sequence ID" value="PNS01574.1"/>
    <property type="molecule type" value="Genomic_DNA"/>
</dbReference>